<feature type="coiled-coil region" evidence="1">
    <location>
        <begin position="497"/>
        <end position="559"/>
    </location>
</feature>
<dbReference type="Proteomes" id="UP000002358">
    <property type="component" value="Chromosome 4"/>
</dbReference>
<feature type="compositionally biased region" description="Polar residues" evidence="2">
    <location>
        <begin position="159"/>
        <end position="176"/>
    </location>
</feature>
<protein>
    <submittedName>
        <fullName evidence="3">Uncharacterized protein</fullName>
    </submittedName>
</protein>
<evidence type="ECO:0000256" key="1">
    <source>
        <dbReference type="SAM" id="Coils"/>
    </source>
</evidence>
<feature type="compositionally biased region" description="Polar residues" evidence="2">
    <location>
        <begin position="120"/>
        <end position="135"/>
    </location>
</feature>
<feature type="compositionally biased region" description="Low complexity" evidence="2">
    <location>
        <begin position="144"/>
        <end position="154"/>
    </location>
</feature>
<feature type="region of interest" description="Disordered" evidence="2">
    <location>
        <begin position="269"/>
        <end position="371"/>
    </location>
</feature>
<feature type="region of interest" description="Disordered" evidence="2">
    <location>
        <begin position="1"/>
        <end position="27"/>
    </location>
</feature>
<accession>A0A7M7LQQ3</accession>
<feature type="compositionally biased region" description="Basic residues" evidence="2">
    <location>
        <begin position="427"/>
        <end position="438"/>
    </location>
</feature>
<feature type="region of interest" description="Disordered" evidence="2">
    <location>
        <begin position="50"/>
        <end position="186"/>
    </location>
</feature>
<dbReference type="InParanoid" id="A0A7M7LQQ3"/>
<feature type="compositionally biased region" description="Low complexity" evidence="2">
    <location>
        <begin position="439"/>
        <end position="450"/>
    </location>
</feature>
<proteinExistence type="predicted"/>
<evidence type="ECO:0000256" key="2">
    <source>
        <dbReference type="SAM" id="MobiDB-lite"/>
    </source>
</evidence>
<evidence type="ECO:0000313" key="4">
    <source>
        <dbReference type="Proteomes" id="UP000002358"/>
    </source>
</evidence>
<feature type="compositionally biased region" description="Polar residues" evidence="2">
    <location>
        <begin position="1"/>
        <end position="11"/>
    </location>
</feature>
<keyword evidence="4" id="KW-1185">Reference proteome</keyword>
<reference evidence="3" key="1">
    <citation type="submission" date="2021-01" db="UniProtKB">
        <authorList>
            <consortium name="EnsemblMetazoa"/>
        </authorList>
    </citation>
    <scope>IDENTIFICATION</scope>
</reference>
<dbReference type="KEGG" id="nvi:103315962"/>
<feature type="compositionally biased region" description="Polar residues" evidence="2">
    <location>
        <begin position="93"/>
        <end position="112"/>
    </location>
</feature>
<feature type="region of interest" description="Disordered" evidence="2">
    <location>
        <begin position="397"/>
        <end position="471"/>
    </location>
</feature>
<keyword evidence="1" id="KW-0175">Coiled coil</keyword>
<dbReference type="GeneID" id="103315962"/>
<evidence type="ECO:0000313" key="3">
    <source>
        <dbReference type="EnsemblMetazoa" id="XP_008205449"/>
    </source>
</evidence>
<organism evidence="3 4">
    <name type="scientific">Nasonia vitripennis</name>
    <name type="common">Parasitic wasp</name>
    <dbReference type="NCBI Taxonomy" id="7425"/>
    <lineage>
        <taxon>Eukaryota</taxon>
        <taxon>Metazoa</taxon>
        <taxon>Ecdysozoa</taxon>
        <taxon>Arthropoda</taxon>
        <taxon>Hexapoda</taxon>
        <taxon>Insecta</taxon>
        <taxon>Pterygota</taxon>
        <taxon>Neoptera</taxon>
        <taxon>Endopterygota</taxon>
        <taxon>Hymenoptera</taxon>
        <taxon>Apocrita</taxon>
        <taxon>Proctotrupomorpha</taxon>
        <taxon>Chalcidoidea</taxon>
        <taxon>Pteromalidae</taxon>
        <taxon>Pteromalinae</taxon>
        <taxon>Nasonia</taxon>
    </lineage>
</organism>
<name>A0A7M7LQQ3_NASVI</name>
<dbReference type="RefSeq" id="XP_008205449.1">
    <property type="nucleotide sequence ID" value="XM_008207227.3"/>
</dbReference>
<dbReference type="OrthoDB" id="7701721at2759"/>
<feature type="compositionally biased region" description="Low complexity" evidence="2">
    <location>
        <begin position="65"/>
        <end position="83"/>
    </location>
</feature>
<feature type="compositionally biased region" description="Basic and acidic residues" evidence="2">
    <location>
        <begin position="345"/>
        <end position="363"/>
    </location>
</feature>
<sequence length="699" mass="80354">MASGSKKSNVPLTKEEQEEEELRNELISSKCEFFYDGISVDEMKMIMNELKKTKENNSQNTETVSPSPSLSESKSSQNSSQTSDINRPPPSFSYRQAVTNSNLPTASTSNEDFNSREQSPDPTSNKTYGKNLNNENDSHDESIFENNSNISNDDYPQLGSKSNLKSNPYDNTSTTRVLRPREAKKPNPAAIRKLNLERWRLDPLQFLEDDEVPLKVSERVRNHEEEYLPYSNETLDDETFDALCQQMSEKLDSLHEQMIATDSQTIWGSPIKVSGKRSSPADKNSFVEKTPSSSSHISDVSVRDTVERSSKRKALNNIAATTENHSNDESSSEEFVKTNTKKRKCQQEKKAEEVPKKVRESQENKNNNPVEMIEVNQIDDFSDSLFDNSDLQRLQRIKRTKISSNPDPVENEAVYPRRITPPNPTKKSCKGPRYRKKNSTQSQSTSKNNSDALDDNEISNLLNNEPDEMNDSDCIEITDEIKPFPNAKGMQKKLNIAQSHLENKKIATEQKIKAEEEARKRKEIDERLKKDELISKRFQEQEDERSRHLEKERKRKEQELLYHNILQGSQKRVTRSNFSINIPRNYEEMDEEQLLADDDDDITLTHSNIVTKNCPICQKPFPDDQIMSHASECNLFPGESNDIYSFQPSTSYSRQDNSYECTICNNYTTLDGKRYEEHVTKCREKAEDQRVNGIYHLIT</sequence>
<dbReference type="EnsemblMetazoa" id="XM_008207227">
    <property type="protein sequence ID" value="XP_008205449"/>
    <property type="gene ID" value="LOC103315962"/>
</dbReference>
<dbReference type="AlphaFoldDB" id="A0A7M7LQQ3"/>